<sequence>MKNVKSFLLPAVVVIAGISAAFATDTSKKADTVLETGYYFNSTAPTIKCISTPTQCNPQGTSICTWTDANNVSHNLQRKVSDAMCGVNLYKPN</sequence>
<dbReference type="AlphaFoldDB" id="A0A501Q253"/>
<dbReference type="Pfam" id="PF20130">
    <property type="entry name" value="DUF6520"/>
    <property type="match status" value="1"/>
</dbReference>
<proteinExistence type="predicted"/>
<dbReference type="InterPro" id="IPR045391">
    <property type="entry name" value="DUF6520"/>
</dbReference>
<evidence type="ECO:0000256" key="1">
    <source>
        <dbReference type="SAM" id="SignalP"/>
    </source>
</evidence>
<keyword evidence="3" id="KW-1185">Reference proteome</keyword>
<accession>A0A501Q253</accession>
<reference evidence="2 3" key="2">
    <citation type="submission" date="2019-06" db="EMBL/GenBank/DDBJ databases">
        <authorList>
            <person name="Seo Y."/>
        </authorList>
    </citation>
    <scope>NUCLEOTIDE SEQUENCE [LARGE SCALE GENOMIC DNA]</scope>
    <source>
        <strain evidence="2 3">MaA-Y11</strain>
    </source>
</reference>
<organism evidence="2 3">
    <name type="scientific">Flavobacterium microcysteis</name>
    <dbReference type="NCBI Taxonomy" id="2596891"/>
    <lineage>
        <taxon>Bacteria</taxon>
        <taxon>Pseudomonadati</taxon>
        <taxon>Bacteroidota</taxon>
        <taxon>Flavobacteriia</taxon>
        <taxon>Flavobacteriales</taxon>
        <taxon>Flavobacteriaceae</taxon>
        <taxon>Flavobacterium</taxon>
    </lineage>
</organism>
<dbReference type="EMBL" id="VFJE01000056">
    <property type="protein sequence ID" value="TPD66011.1"/>
    <property type="molecule type" value="Genomic_DNA"/>
</dbReference>
<feature type="signal peptide" evidence="1">
    <location>
        <begin position="1"/>
        <end position="23"/>
    </location>
</feature>
<evidence type="ECO:0000313" key="2">
    <source>
        <dbReference type="EMBL" id="TPD66011.1"/>
    </source>
</evidence>
<comment type="caution">
    <text evidence="2">The sequence shown here is derived from an EMBL/GenBank/DDBJ whole genome shotgun (WGS) entry which is preliminary data.</text>
</comment>
<evidence type="ECO:0000313" key="3">
    <source>
        <dbReference type="Proteomes" id="UP000319175"/>
    </source>
</evidence>
<protein>
    <recommendedName>
        <fullName evidence="4">DUF2282 domain-containing protein</fullName>
    </recommendedName>
</protein>
<gene>
    <name evidence="2" type="ORF">FJA49_17695</name>
</gene>
<dbReference type="RefSeq" id="WP_140002783.1">
    <property type="nucleotide sequence ID" value="NZ_VFJE01000056.1"/>
</dbReference>
<feature type="chain" id="PRO_5021302827" description="DUF2282 domain-containing protein" evidence="1">
    <location>
        <begin position="24"/>
        <end position="93"/>
    </location>
</feature>
<dbReference type="OrthoDB" id="1376768at2"/>
<dbReference type="Proteomes" id="UP000319175">
    <property type="component" value="Unassembled WGS sequence"/>
</dbReference>
<name>A0A501Q253_9FLAO</name>
<evidence type="ECO:0008006" key="4">
    <source>
        <dbReference type="Google" id="ProtNLM"/>
    </source>
</evidence>
<keyword evidence="1" id="KW-0732">Signal</keyword>
<reference evidence="2 3" key="1">
    <citation type="submission" date="2019-06" db="EMBL/GenBank/DDBJ databases">
        <title>Flavobacterium sp. MaA-Y11 from geoumgang.</title>
        <authorList>
            <person name="Jeong S."/>
        </authorList>
    </citation>
    <scope>NUCLEOTIDE SEQUENCE [LARGE SCALE GENOMIC DNA]</scope>
    <source>
        <strain evidence="2 3">MaA-Y11</strain>
    </source>
</reference>